<gene>
    <name evidence="1" type="ORF">CR513_17878</name>
</gene>
<sequence length="148" mass="16860">MYETPSLSHFYRSYTSQLFSLKKCVENTKQTEGPIELYYNTLQGLWREIDFRRPNPMKCAGDIENKIPFCRKIMSSPFWMASMTDSTKFVVMCCKPSCFQLLSMPTHIKTSAVMATKGTGSLQPSRTLQLSKDTSMNLFGGKSNPINK</sequence>
<organism evidence="1 2">
    <name type="scientific">Mucuna pruriens</name>
    <name type="common">Velvet bean</name>
    <name type="synonym">Dolichos pruriens</name>
    <dbReference type="NCBI Taxonomy" id="157652"/>
    <lineage>
        <taxon>Eukaryota</taxon>
        <taxon>Viridiplantae</taxon>
        <taxon>Streptophyta</taxon>
        <taxon>Embryophyta</taxon>
        <taxon>Tracheophyta</taxon>
        <taxon>Spermatophyta</taxon>
        <taxon>Magnoliopsida</taxon>
        <taxon>eudicotyledons</taxon>
        <taxon>Gunneridae</taxon>
        <taxon>Pentapetalae</taxon>
        <taxon>rosids</taxon>
        <taxon>fabids</taxon>
        <taxon>Fabales</taxon>
        <taxon>Fabaceae</taxon>
        <taxon>Papilionoideae</taxon>
        <taxon>50 kb inversion clade</taxon>
        <taxon>NPAAA clade</taxon>
        <taxon>indigoferoid/millettioid clade</taxon>
        <taxon>Phaseoleae</taxon>
        <taxon>Mucuna</taxon>
    </lineage>
</organism>
<reference evidence="1" key="1">
    <citation type="submission" date="2018-05" db="EMBL/GenBank/DDBJ databases">
        <title>Draft genome of Mucuna pruriens seed.</title>
        <authorList>
            <person name="Nnadi N.E."/>
            <person name="Vos R."/>
            <person name="Hasami M.H."/>
            <person name="Devisetty U.K."/>
            <person name="Aguiy J.C."/>
        </authorList>
    </citation>
    <scope>NUCLEOTIDE SEQUENCE [LARGE SCALE GENOMIC DNA]</scope>
    <source>
        <strain evidence="1">JCA_2017</strain>
    </source>
</reference>
<dbReference type="OrthoDB" id="1745136at2759"/>
<keyword evidence="2" id="KW-1185">Reference proteome</keyword>
<protein>
    <submittedName>
        <fullName evidence="1">Uncharacterized protein</fullName>
    </submittedName>
</protein>
<comment type="caution">
    <text evidence="1">The sequence shown here is derived from an EMBL/GenBank/DDBJ whole genome shotgun (WGS) entry which is preliminary data.</text>
</comment>
<evidence type="ECO:0000313" key="1">
    <source>
        <dbReference type="EMBL" id="RDX99118.1"/>
    </source>
</evidence>
<proteinExistence type="predicted"/>
<evidence type="ECO:0000313" key="2">
    <source>
        <dbReference type="Proteomes" id="UP000257109"/>
    </source>
</evidence>
<dbReference type="Proteomes" id="UP000257109">
    <property type="component" value="Unassembled WGS sequence"/>
</dbReference>
<name>A0A371H8J6_MUCPR</name>
<feature type="non-terminal residue" evidence="1">
    <location>
        <position position="1"/>
    </location>
</feature>
<dbReference type="AlphaFoldDB" id="A0A371H8J6"/>
<dbReference type="EMBL" id="QJKJ01003302">
    <property type="protein sequence ID" value="RDX99118.1"/>
    <property type="molecule type" value="Genomic_DNA"/>
</dbReference>
<accession>A0A371H8J6</accession>